<keyword evidence="7" id="KW-0472">Membrane</keyword>
<feature type="transmembrane region" description="Helical" evidence="7">
    <location>
        <begin position="22"/>
        <end position="44"/>
    </location>
</feature>
<reference evidence="8" key="2">
    <citation type="journal article" date="2020" name="Nat. Commun.">
        <title>Large-scale genome sequencing of mycorrhizal fungi provides insights into the early evolution of symbiotic traits.</title>
        <authorList>
            <person name="Miyauchi S."/>
            <person name="Kiss E."/>
            <person name="Kuo A."/>
            <person name="Drula E."/>
            <person name="Kohler A."/>
            <person name="Sanchez-Garcia M."/>
            <person name="Morin E."/>
            <person name="Andreopoulos B."/>
            <person name="Barry K.W."/>
            <person name="Bonito G."/>
            <person name="Buee M."/>
            <person name="Carver A."/>
            <person name="Chen C."/>
            <person name="Cichocki N."/>
            <person name="Clum A."/>
            <person name="Culley D."/>
            <person name="Crous P.W."/>
            <person name="Fauchery L."/>
            <person name="Girlanda M."/>
            <person name="Hayes R.D."/>
            <person name="Keri Z."/>
            <person name="LaButti K."/>
            <person name="Lipzen A."/>
            <person name="Lombard V."/>
            <person name="Magnuson J."/>
            <person name="Maillard F."/>
            <person name="Murat C."/>
            <person name="Nolan M."/>
            <person name="Ohm R.A."/>
            <person name="Pangilinan J."/>
            <person name="Pereira M.F."/>
            <person name="Perotto S."/>
            <person name="Peter M."/>
            <person name="Pfister S."/>
            <person name="Riley R."/>
            <person name="Sitrit Y."/>
            <person name="Stielow J.B."/>
            <person name="Szollosi G."/>
            <person name="Zifcakova L."/>
            <person name="Stursova M."/>
            <person name="Spatafora J.W."/>
            <person name="Tedersoo L."/>
            <person name="Vaario L.M."/>
            <person name="Yamada A."/>
            <person name="Yan M."/>
            <person name="Wang P."/>
            <person name="Xu J."/>
            <person name="Bruns T."/>
            <person name="Baldrian P."/>
            <person name="Vilgalys R."/>
            <person name="Dunand C."/>
            <person name="Henrissat B."/>
            <person name="Grigoriev I.V."/>
            <person name="Hibbett D."/>
            <person name="Nagy L.G."/>
            <person name="Martin F.M."/>
        </authorList>
    </citation>
    <scope>NUCLEOTIDE SEQUENCE</scope>
    <source>
        <strain evidence="8">BED1</strain>
    </source>
</reference>
<sequence length="211" mass="23688">MALWQEKLSCEPGDLCRGVLELSSVGISFVSALIFFIISFRSLALCQRICMVLFHSRFHFVLYSSRSCISPSSEHVVTCSPVINSLCAARCLTRSEVESRSVLGPVRCESLDTHPCLCLLPPLTQSAIRRRSRKKYNLITRRLRKIFGVIKGILAEGRSPKTYWGTPPTGRPHIGYYVPLTKIADFLRAGVEIKVHLDTTSIAKKNPRIPR</sequence>
<comment type="caution">
    <text evidence="8">The sequence shown here is derived from an EMBL/GenBank/DDBJ whole genome shotgun (WGS) entry which is preliminary data.</text>
</comment>
<dbReference type="Gene3D" id="3.40.50.620">
    <property type="entry name" value="HUPs"/>
    <property type="match status" value="1"/>
</dbReference>
<evidence type="ECO:0000256" key="4">
    <source>
        <dbReference type="ARBA" id="ARBA00022917"/>
    </source>
</evidence>
<evidence type="ECO:0000256" key="2">
    <source>
        <dbReference type="ARBA" id="ARBA00022741"/>
    </source>
</evidence>
<keyword evidence="3 6" id="KW-0067">ATP-binding</keyword>
<name>A0AAD4C7T9_BOLED</name>
<keyword evidence="4 6" id="KW-0648">Protein biosynthesis</keyword>
<reference evidence="8" key="1">
    <citation type="submission" date="2019-10" db="EMBL/GenBank/DDBJ databases">
        <authorList>
            <consortium name="DOE Joint Genome Institute"/>
            <person name="Kuo A."/>
            <person name="Miyauchi S."/>
            <person name="Kiss E."/>
            <person name="Drula E."/>
            <person name="Kohler A."/>
            <person name="Sanchez-Garcia M."/>
            <person name="Andreopoulos B."/>
            <person name="Barry K.W."/>
            <person name="Bonito G."/>
            <person name="Buee M."/>
            <person name="Carver A."/>
            <person name="Chen C."/>
            <person name="Cichocki N."/>
            <person name="Clum A."/>
            <person name="Culley D."/>
            <person name="Crous P.W."/>
            <person name="Fauchery L."/>
            <person name="Girlanda M."/>
            <person name="Hayes R."/>
            <person name="Keri Z."/>
            <person name="LaButti K."/>
            <person name="Lipzen A."/>
            <person name="Lombard V."/>
            <person name="Magnuson J."/>
            <person name="Maillard F."/>
            <person name="Morin E."/>
            <person name="Murat C."/>
            <person name="Nolan M."/>
            <person name="Ohm R."/>
            <person name="Pangilinan J."/>
            <person name="Pereira M."/>
            <person name="Perotto S."/>
            <person name="Peter M."/>
            <person name="Riley R."/>
            <person name="Sitrit Y."/>
            <person name="Stielow B."/>
            <person name="Szollosi G."/>
            <person name="Zifcakova L."/>
            <person name="Stursova M."/>
            <person name="Spatafora J.W."/>
            <person name="Tedersoo L."/>
            <person name="Vaario L.-M."/>
            <person name="Yamada A."/>
            <person name="Yan M."/>
            <person name="Wang P."/>
            <person name="Xu J."/>
            <person name="Bruns T."/>
            <person name="Baldrian P."/>
            <person name="Vilgalys R."/>
            <person name="Henrissat B."/>
            <person name="Grigoriev I.V."/>
            <person name="Hibbett D."/>
            <person name="Nagy L.G."/>
            <person name="Martin F.M."/>
        </authorList>
    </citation>
    <scope>NUCLEOTIDE SEQUENCE</scope>
    <source>
        <strain evidence="8">BED1</strain>
    </source>
</reference>
<dbReference type="InterPro" id="IPR002305">
    <property type="entry name" value="aa-tRNA-synth_Ic"/>
</dbReference>
<organism evidence="8 9">
    <name type="scientific">Boletus edulis BED1</name>
    <dbReference type="NCBI Taxonomy" id="1328754"/>
    <lineage>
        <taxon>Eukaryota</taxon>
        <taxon>Fungi</taxon>
        <taxon>Dikarya</taxon>
        <taxon>Basidiomycota</taxon>
        <taxon>Agaricomycotina</taxon>
        <taxon>Agaricomycetes</taxon>
        <taxon>Agaricomycetidae</taxon>
        <taxon>Boletales</taxon>
        <taxon>Boletineae</taxon>
        <taxon>Boletaceae</taxon>
        <taxon>Boletoideae</taxon>
        <taxon>Boletus</taxon>
    </lineage>
</organism>
<comment type="similarity">
    <text evidence="6">Belongs to the class-I aminoacyl-tRNA synthetase family.</text>
</comment>
<evidence type="ECO:0000256" key="6">
    <source>
        <dbReference type="RuleBase" id="RU363036"/>
    </source>
</evidence>
<dbReference type="GO" id="GO:0006418">
    <property type="term" value="P:tRNA aminoacylation for protein translation"/>
    <property type="evidence" value="ECO:0007669"/>
    <property type="project" value="InterPro"/>
</dbReference>
<dbReference type="GO" id="GO:0005524">
    <property type="term" value="F:ATP binding"/>
    <property type="evidence" value="ECO:0007669"/>
    <property type="project" value="UniProtKB-KW"/>
</dbReference>
<evidence type="ECO:0000313" key="9">
    <source>
        <dbReference type="Proteomes" id="UP001194468"/>
    </source>
</evidence>
<accession>A0AAD4C7T9</accession>
<dbReference type="Pfam" id="PF00579">
    <property type="entry name" value="tRNA-synt_1b"/>
    <property type="match status" value="1"/>
</dbReference>
<keyword evidence="9" id="KW-1185">Reference proteome</keyword>
<keyword evidence="1 6" id="KW-0436">Ligase</keyword>
<keyword evidence="7" id="KW-1133">Transmembrane helix</keyword>
<dbReference type="Proteomes" id="UP001194468">
    <property type="component" value="Unassembled WGS sequence"/>
</dbReference>
<dbReference type="InterPro" id="IPR014729">
    <property type="entry name" value="Rossmann-like_a/b/a_fold"/>
</dbReference>
<evidence type="ECO:0000313" key="8">
    <source>
        <dbReference type="EMBL" id="KAF8452041.1"/>
    </source>
</evidence>
<dbReference type="AlphaFoldDB" id="A0AAD4C7T9"/>
<keyword evidence="5 6" id="KW-0030">Aminoacyl-tRNA synthetase</keyword>
<protein>
    <submittedName>
        <fullName evidence="8">Uncharacterized protein</fullName>
    </submittedName>
</protein>
<keyword evidence="2 6" id="KW-0547">Nucleotide-binding</keyword>
<gene>
    <name evidence="8" type="ORF">L210DRAFT_2008995</name>
</gene>
<keyword evidence="7" id="KW-0812">Transmembrane</keyword>
<dbReference type="EMBL" id="WHUW01000001">
    <property type="protein sequence ID" value="KAF8452041.1"/>
    <property type="molecule type" value="Genomic_DNA"/>
</dbReference>
<proteinExistence type="inferred from homology"/>
<evidence type="ECO:0000256" key="7">
    <source>
        <dbReference type="SAM" id="Phobius"/>
    </source>
</evidence>
<evidence type="ECO:0000256" key="3">
    <source>
        <dbReference type="ARBA" id="ARBA00022840"/>
    </source>
</evidence>
<evidence type="ECO:0000256" key="5">
    <source>
        <dbReference type="ARBA" id="ARBA00023146"/>
    </source>
</evidence>
<dbReference type="SUPFAM" id="SSF52374">
    <property type="entry name" value="Nucleotidylyl transferase"/>
    <property type="match status" value="1"/>
</dbReference>
<dbReference type="GO" id="GO:0004812">
    <property type="term" value="F:aminoacyl-tRNA ligase activity"/>
    <property type="evidence" value="ECO:0007669"/>
    <property type="project" value="UniProtKB-KW"/>
</dbReference>
<evidence type="ECO:0000256" key="1">
    <source>
        <dbReference type="ARBA" id="ARBA00022598"/>
    </source>
</evidence>